<dbReference type="AlphaFoldDB" id="A0A094WC39"/>
<evidence type="ECO:0000313" key="2">
    <source>
        <dbReference type="Proteomes" id="UP000029452"/>
    </source>
</evidence>
<dbReference type="Proteomes" id="UP000029452">
    <property type="component" value="Unassembled WGS sequence"/>
</dbReference>
<organism evidence="1 2">
    <name type="scientific">Leptospirillum ferriphilum</name>
    <dbReference type="NCBI Taxonomy" id="178606"/>
    <lineage>
        <taxon>Bacteria</taxon>
        <taxon>Pseudomonadati</taxon>
        <taxon>Nitrospirota</taxon>
        <taxon>Nitrospiria</taxon>
        <taxon>Nitrospirales</taxon>
        <taxon>Nitrospiraceae</taxon>
        <taxon>Leptospirillum</taxon>
    </lineage>
</organism>
<evidence type="ECO:0000313" key="1">
    <source>
        <dbReference type="EMBL" id="KGA94020.1"/>
    </source>
</evidence>
<sequence>MVFLYFFKDLRTGCISDLLMNSFPDFKTLPKFSMLVEPCCLADRLSLPETGS</sequence>
<reference evidence="1 2" key="1">
    <citation type="submission" date="2014-06" db="EMBL/GenBank/DDBJ databases">
        <title>Draft genome sequence of iron oxidizing acidophile Leptospirillum ferriphilum DSM14647.</title>
        <authorList>
            <person name="Cardenas J.P."/>
            <person name="Lazcano M."/>
            <person name="Ossandon F.J."/>
            <person name="Corbett M."/>
            <person name="Holmes D.S."/>
            <person name="Watkin E."/>
        </authorList>
    </citation>
    <scope>NUCLEOTIDE SEQUENCE [LARGE SCALE GENOMIC DNA]</scope>
    <source>
        <strain evidence="1 2">DSM 14647</strain>
    </source>
</reference>
<name>A0A094WC39_9BACT</name>
<dbReference type="PATRIC" id="fig|178606.4.peg.1179"/>
<accession>A0A094WC39</accession>
<comment type="caution">
    <text evidence="1">The sequence shown here is derived from an EMBL/GenBank/DDBJ whole genome shotgun (WGS) entry which is preliminary data.</text>
</comment>
<protein>
    <submittedName>
        <fullName evidence="1">Uncharacterized protein</fullName>
    </submittedName>
</protein>
<dbReference type="EMBL" id="JPGK01000004">
    <property type="protein sequence ID" value="KGA94020.1"/>
    <property type="molecule type" value="Genomic_DNA"/>
</dbReference>
<proteinExistence type="predicted"/>
<gene>
    <name evidence="1" type="ORF">LptCag_0646</name>
</gene>